<evidence type="ECO:0000313" key="1">
    <source>
        <dbReference type="EMBL" id="MBX73647.1"/>
    </source>
</evidence>
<dbReference type="AlphaFoldDB" id="A0A2P2R390"/>
<sequence>MVLIKMREIAEAYLGASTKNAAVTGSCLLQRLSAPGNQRRWGYC</sequence>
<dbReference type="EMBL" id="GGEC01093163">
    <property type="protein sequence ID" value="MBX73647.1"/>
    <property type="molecule type" value="Transcribed_RNA"/>
</dbReference>
<reference evidence="1" key="1">
    <citation type="submission" date="2018-02" db="EMBL/GenBank/DDBJ databases">
        <title>Rhizophora mucronata_Transcriptome.</title>
        <authorList>
            <person name="Meera S.P."/>
            <person name="Sreeshan A."/>
            <person name="Augustine A."/>
        </authorList>
    </citation>
    <scope>NUCLEOTIDE SEQUENCE</scope>
    <source>
        <tissue evidence="1">Leaf</tissue>
    </source>
</reference>
<organism evidence="1">
    <name type="scientific">Rhizophora mucronata</name>
    <name type="common">Asiatic mangrove</name>
    <dbReference type="NCBI Taxonomy" id="61149"/>
    <lineage>
        <taxon>Eukaryota</taxon>
        <taxon>Viridiplantae</taxon>
        <taxon>Streptophyta</taxon>
        <taxon>Embryophyta</taxon>
        <taxon>Tracheophyta</taxon>
        <taxon>Spermatophyta</taxon>
        <taxon>Magnoliopsida</taxon>
        <taxon>eudicotyledons</taxon>
        <taxon>Gunneridae</taxon>
        <taxon>Pentapetalae</taxon>
        <taxon>rosids</taxon>
        <taxon>fabids</taxon>
        <taxon>Malpighiales</taxon>
        <taxon>Rhizophoraceae</taxon>
        <taxon>Rhizophora</taxon>
    </lineage>
</organism>
<accession>A0A2P2R390</accession>
<proteinExistence type="predicted"/>
<protein>
    <submittedName>
        <fullName evidence="1">Uncharacterized protein</fullName>
    </submittedName>
</protein>
<name>A0A2P2R390_RHIMU</name>